<dbReference type="Proteomes" id="UP000274211">
    <property type="component" value="Unassembled WGS sequence"/>
</dbReference>
<evidence type="ECO:0000313" key="4">
    <source>
        <dbReference type="EMBL" id="RMW78165.1"/>
    </source>
</evidence>
<name>A0AAP7L3K3_AGGAP</name>
<proteinExistence type="predicted"/>
<feature type="compositionally biased region" description="Low complexity" evidence="1">
    <location>
        <begin position="65"/>
        <end position="75"/>
    </location>
</feature>
<dbReference type="RefSeq" id="WP_050692784.1">
    <property type="nucleotide sequence ID" value="NZ_CAUUMV010000007.1"/>
</dbReference>
<feature type="signal peptide" evidence="2">
    <location>
        <begin position="1"/>
        <end position="24"/>
    </location>
</feature>
<organism evidence="3 5">
    <name type="scientific">Aggregatibacter aphrophilus</name>
    <name type="common">Haemophilus aphrophilus</name>
    <dbReference type="NCBI Taxonomy" id="732"/>
    <lineage>
        <taxon>Bacteria</taxon>
        <taxon>Pseudomonadati</taxon>
        <taxon>Pseudomonadota</taxon>
        <taxon>Gammaproteobacteria</taxon>
        <taxon>Pasteurellales</taxon>
        <taxon>Pasteurellaceae</taxon>
        <taxon>Aggregatibacter</taxon>
    </lineage>
</organism>
<sequence length="126" mass="13306">MKNRYFHQCGIALSSLLISFSVFSAQSELAQRIGMSPLDRAKVNSVQAQNWARIGMSEADAENMAESAESTASTSRSGVGALGSRNCTTNIGTTNVAKGISSGRYGPSRNTNKTVVVKGDVISLCK</sequence>
<protein>
    <submittedName>
        <fullName evidence="3">Uncharacterized protein</fullName>
    </submittedName>
</protein>
<dbReference type="Proteomes" id="UP000092746">
    <property type="component" value="Unassembled WGS sequence"/>
</dbReference>
<evidence type="ECO:0000313" key="6">
    <source>
        <dbReference type="Proteomes" id="UP000274211"/>
    </source>
</evidence>
<keyword evidence="2" id="KW-0732">Signal</keyword>
<dbReference type="AlphaFoldDB" id="A0AAP7L3K3"/>
<keyword evidence="6" id="KW-1185">Reference proteome</keyword>
<dbReference type="EMBL" id="QMGS01000116">
    <property type="protein sequence ID" value="RMW78165.1"/>
    <property type="molecule type" value="Genomic_DNA"/>
</dbReference>
<evidence type="ECO:0000313" key="3">
    <source>
        <dbReference type="EMBL" id="OBY51435.1"/>
    </source>
</evidence>
<gene>
    <name evidence="3" type="ORF">BBB52_07505</name>
    <name evidence="4" type="ORF">DOL88_10695</name>
</gene>
<feature type="region of interest" description="Disordered" evidence="1">
    <location>
        <begin position="62"/>
        <end position="81"/>
    </location>
</feature>
<evidence type="ECO:0000313" key="5">
    <source>
        <dbReference type="Proteomes" id="UP000092746"/>
    </source>
</evidence>
<evidence type="ECO:0000256" key="1">
    <source>
        <dbReference type="SAM" id="MobiDB-lite"/>
    </source>
</evidence>
<comment type="caution">
    <text evidence="3">The sequence shown here is derived from an EMBL/GenBank/DDBJ whole genome shotgun (WGS) entry which is preliminary data.</text>
</comment>
<feature type="chain" id="PRO_5042970644" evidence="2">
    <location>
        <begin position="25"/>
        <end position="126"/>
    </location>
</feature>
<dbReference type="KEGG" id="aaz:ADJ80_02265"/>
<reference evidence="3 5" key="1">
    <citation type="submission" date="2016-06" db="EMBL/GenBank/DDBJ databases">
        <title>Simultaneous identification of Haemophilus influenzae and Haemophilus haemolyticus using TaqMan real-time PCR.</title>
        <authorList>
            <person name="Price E.P."/>
            <person name="Sarovich D.S."/>
            <person name="Harris T."/>
            <person name="Spargo J.C."/>
            <person name="Nosworthy E."/>
            <person name="Beissbarth J."/>
            <person name="Smith-Vaughan H."/>
        </authorList>
    </citation>
    <scope>NUCLEOTIDE SEQUENCE [LARGE SCALE GENOMIC DNA]</scope>
    <source>
        <strain evidence="3 5">ATCC 7901</strain>
    </source>
</reference>
<reference evidence="4 6" key="2">
    <citation type="journal article" date="2019" name="J. Oral Microbiol.">
        <title>Role of OmpA1 and OmpA2 in Aggregatibacter actinomycetemcomitans and Aggregatibacter aphrophilus serum resistance.</title>
        <authorList>
            <person name="Lindholm M."/>
            <person name="Min Aung K."/>
            <person name="Nyunt Wai S."/>
            <person name="Oscarsson J."/>
        </authorList>
    </citation>
    <scope>NUCLEOTIDE SEQUENCE [LARGE SCALE GENOMIC DNA]</scope>
    <source>
        <strain evidence="4 6">HK83</strain>
    </source>
</reference>
<accession>A0AAP7L3K3</accession>
<dbReference type="EMBL" id="MAQE01000014">
    <property type="protein sequence ID" value="OBY51435.1"/>
    <property type="molecule type" value="Genomic_DNA"/>
</dbReference>
<evidence type="ECO:0000256" key="2">
    <source>
        <dbReference type="SAM" id="SignalP"/>
    </source>
</evidence>